<accession>A0A7S1GI59</accession>
<comment type="catalytic activity">
    <reaction evidence="10">
        <text>[molybdopterin-synthase sulfur-carrier protein]-C-terminal Gly-Gly + ATP + H(+) = [molybdopterin-synthase sulfur-carrier protein]-C-terminal Gly-Gly-AMP + diphosphate</text>
        <dbReference type="Rhea" id="RHEA:43616"/>
        <dbReference type="Rhea" id="RHEA-COMP:12159"/>
        <dbReference type="Rhea" id="RHEA-COMP:12202"/>
        <dbReference type="ChEBI" id="CHEBI:15378"/>
        <dbReference type="ChEBI" id="CHEBI:30616"/>
        <dbReference type="ChEBI" id="CHEBI:33019"/>
        <dbReference type="ChEBI" id="CHEBI:90618"/>
        <dbReference type="ChEBI" id="CHEBI:90778"/>
        <dbReference type="EC" id="2.7.7.80"/>
    </reaction>
</comment>
<dbReference type="PANTHER" id="PTHR10953">
    <property type="entry name" value="UBIQUITIN-ACTIVATING ENZYME E1"/>
    <property type="match status" value="1"/>
</dbReference>
<dbReference type="SMART" id="SM00450">
    <property type="entry name" value="RHOD"/>
    <property type="match status" value="1"/>
</dbReference>
<comment type="catalytic activity">
    <reaction evidence="10">
        <text>[molybdopterin-synthase sulfur-carrier protein]-C-terminal Gly-Gly-AMP + S-sulfanyl-L-cysteinyl-[cysteine desulfurase] + AH2 = [molybdopterin-synthase sulfur-carrier protein]-C-terminal-Gly-aminoethanethioate + L-cysteinyl-[cysteine desulfurase] + A + AMP + 2 H(+)</text>
        <dbReference type="Rhea" id="RHEA:48612"/>
        <dbReference type="Rhea" id="RHEA-COMP:12157"/>
        <dbReference type="Rhea" id="RHEA-COMP:12158"/>
        <dbReference type="Rhea" id="RHEA-COMP:12159"/>
        <dbReference type="Rhea" id="RHEA-COMP:19907"/>
        <dbReference type="ChEBI" id="CHEBI:13193"/>
        <dbReference type="ChEBI" id="CHEBI:15378"/>
        <dbReference type="ChEBI" id="CHEBI:17499"/>
        <dbReference type="ChEBI" id="CHEBI:29950"/>
        <dbReference type="ChEBI" id="CHEBI:61963"/>
        <dbReference type="ChEBI" id="CHEBI:90618"/>
        <dbReference type="ChEBI" id="CHEBI:232372"/>
        <dbReference type="ChEBI" id="CHEBI:456215"/>
        <dbReference type="EC" id="2.8.1.11"/>
    </reaction>
</comment>
<reference evidence="13" key="1">
    <citation type="submission" date="2021-01" db="EMBL/GenBank/DDBJ databases">
        <authorList>
            <person name="Corre E."/>
            <person name="Pelletier E."/>
            <person name="Niang G."/>
            <person name="Scheremetjew M."/>
            <person name="Finn R."/>
            <person name="Kale V."/>
            <person name="Holt S."/>
            <person name="Cochrane G."/>
            <person name="Meng A."/>
            <person name="Brown T."/>
            <person name="Cohen L."/>
        </authorList>
    </citation>
    <scope>NUCLEOTIDE SEQUENCE</scope>
    <source>
        <strain evidence="13">CCMP2329</strain>
    </source>
</reference>
<evidence type="ECO:0000313" key="13">
    <source>
        <dbReference type="EMBL" id="CAD8928648.1"/>
    </source>
</evidence>
<feature type="binding site" evidence="10">
    <location>
        <position position="115"/>
    </location>
    <ligand>
        <name>ATP</name>
        <dbReference type="ChEBI" id="CHEBI:30616"/>
    </ligand>
</feature>
<keyword evidence="3 10" id="KW-0808">Transferase</keyword>
<evidence type="ECO:0000256" key="1">
    <source>
        <dbReference type="ARBA" id="ARBA00004514"/>
    </source>
</evidence>
<dbReference type="GO" id="GO:0002143">
    <property type="term" value="P:tRNA wobble position uridine thiolation"/>
    <property type="evidence" value="ECO:0007669"/>
    <property type="project" value="InterPro"/>
</dbReference>
<dbReference type="InterPro" id="IPR001763">
    <property type="entry name" value="Rhodanese-like_dom"/>
</dbReference>
<dbReference type="PANTHER" id="PTHR10953:SF102">
    <property type="entry name" value="ADENYLYLTRANSFERASE AND SULFURTRANSFERASE MOCS3"/>
    <property type="match status" value="1"/>
</dbReference>
<feature type="active site" description="Cysteine persulfide intermediate; for sulfurtransferase activity" evidence="10">
    <location>
        <position position="410"/>
    </location>
</feature>
<dbReference type="InterPro" id="IPR035985">
    <property type="entry name" value="Ubiquitin-activating_enz"/>
</dbReference>
<feature type="region of interest" description="Disordered" evidence="11">
    <location>
        <begin position="36"/>
        <end position="57"/>
    </location>
</feature>
<dbReference type="FunFam" id="3.40.50.720:FF:000033">
    <property type="entry name" value="Adenylyltransferase and sulfurtransferase MOCS3"/>
    <property type="match status" value="1"/>
</dbReference>
<keyword evidence="5 10" id="KW-0479">Metal-binding</keyword>
<keyword evidence="4 10" id="KW-0819">tRNA processing</keyword>
<name>A0A7S1GI59_9CHLO</name>
<feature type="binding site" evidence="10">
    <location>
        <position position="139"/>
    </location>
    <ligand>
        <name>ATP</name>
        <dbReference type="ChEBI" id="CHEBI:30616"/>
    </ligand>
</feature>
<keyword evidence="7 10" id="KW-0862">Zinc</keyword>
<dbReference type="InterPro" id="IPR045886">
    <property type="entry name" value="ThiF/MoeB/HesA"/>
</dbReference>
<dbReference type="PROSITE" id="PS50206">
    <property type="entry name" value="RHODANESE_3"/>
    <property type="match status" value="1"/>
</dbReference>
<dbReference type="GO" id="GO:0061604">
    <property type="term" value="F:molybdopterin-synthase sulfurtransferase activity"/>
    <property type="evidence" value="ECO:0007669"/>
    <property type="project" value="UniProtKB-EC"/>
</dbReference>
<proteinExistence type="inferred from homology"/>
<keyword evidence="6 10" id="KW-0547">Nucleotide-binding</keyword>
<feature type="active site" description="Glycyl thioester intermediate; for adenylyltransferase activity" evidence="10">
    <location>
        <position position="242"/>
    </location>
</feature>
<feature type="binding site" evidence="10">
    <location>
        <position position="300"/>
    </location>
    <ligand>
        <name>Zn(2+)</name>
        <dbReference type="ChEBI" id="CHEBI:29105"/>
    </ligand>
</feature>
<dbReference type="HAMAP" id="MF_03049">
    <property type="entry name" value="MOCS3_Uba4"/>
    <property type="match status" value="1"/>
</dbReference>
<feature type="binding site" evidence="10">
    <location>
        <position position="303"/>
    </location>
    <ligand>
        <name>Zn(2+)</name>
        <dbReference type="ChEBI" id="CHEBI:29105"/>
    </ligand>
</feature>
<evidence type="ECO:0000256" key="10">
    <source>
        <dbReference type="HAMAP-Rule" id="MF_03049"/>
    </source>
</evidence>
<dbReference type="EMBL" id="HBFV01001414">
    <property type="protein sequence ID" value="CAD8928648.1"/>
    <property type="molecule type" value="Transcribed_RNA"/>
</dbReference>
<dbReference type="CDD" id="cd00757">
    <property type="entry name" value="ThiF_MoeB_HesA_family"/>
    <property type="match status" value="1"/>
</dbReference>
<evidence type="ECO:0000259" key="12">
    <source>
        <dbReference type="PROSITE" id="PS50206"/>
    </source>
</evidence>
<comment type="caution">
    <text evidence="10">Lacks conserved residue(s) required for the propagation of feature annotation.</text>
</comment>
<dbReference type="EC" id="2.7.7.80" evidence="10"/>
<dbReference type="GO" id="GO:0061605">
    <property type="term" value="F:molybdopterin-synthase adenylyltransferase activity"/>
    <property type="evidence" value="ECO:0007669"/>
    <property type="project" value="UniProtKB-EC"/>
</dbReference>
<keyword evidence="9 10" id="KW-0511">Multifunctional enzyme</keyword>
<organism evidence="13">
    <name type="scientific">Picochlorum oklahomense</name>
    <dbReference type="NCBI Taxonomy" id="249345"/>
    <lineage>
        <taxon>Eukaryota</taxon>
        <taxon>Viridiplantae</taxon>
        <taxon>Chlorophyta</taxon>
        <taxon>core chlorophytes</taxon>
        <taxon>Trebouxiophyceae</taxon>
        <taxon>Trebouxiophyceae incertae sedis</taxon>
        <taxon>Picochlorum</taxon>
    </lineage>
</organism>
<feature type="binding site" evidence="10">
    <location>
        <begin position="183"/>
        <end position="184"/>
    </location>
    <ligand>
        <name>ATP</name>
        <dbReference type="ChEBI" id="CHEBI:30616"/>
    </ligand>
</feature>
<dbReference type="Pfam" id="PF00899">
    <property type="entry name" value="ThiF"/>
    <property type="match status" value="1"/>
</dbReference>
<dbReference type="Pfam" id="PF00581">
    <property type="entry name" value="Rhodanese"/>
    <property type="match status" value="1"/>
</dbReference>
<dbReference type="GO" id="GO:0004792">
    <property type="term" value="F:thiosulfate-cyanide sulfurtransferase activity"/>
    <property type="evidence" value="ECO:0007669"/>
    <property type="project" value="TreeGrafter"/>
</dbReference>
<feature type="binding site" evidence="10">
    <location>
        <position position="228"/>
    </location>
    <ligand>
        <name>Zn(2+)</name>
        <dbReference type="ChEBI" id="CHEBI:29105"/>
    </ligand>
</feature>
<evidence type="ECO:0000256" key="6">
    <source>
        <dbReference type="ARBA" id="ARBA00022741"/>
    </source>
</evidence>
<dbReference type="UniPathway" id="UPA00344"/>
<evidence type="ECO:0000256" key="3">
    <source>
        <dbReference type="ARBA" id="ARBA00022679"/>
    </source>
</evidence>
<evidence type="ECO:0000256" key="4">
    <source>
        <dbReference type="ARBA" id="ARBA00022694"/>
    </source>
</evidence>
<sequence>MDAQEQEQEAIALEAEIQALRHKLHALESKYSNHMARDTGVSSHHRSGTWDASGHGLSKGQVERYSRQIILPSFGVSSQSKLCRGSVLVVGAGGLGSPALLYLAAAGVGKIGIVDRDEVELSNIHRQVIHREAAVGVAKTTSAAEAIRQINSSIDVEEYTDGFTPKNALDIIEKYDVVMDASDNAPTRYLISDACCIAQKPLVSGAAIGTDGQLTVYCYGDDGPCYRCLYPNPPPAQNCARCADAGVLGPVPGAIGTLQALEVIKIISGIGEVLSKKMLIVDALYCRYMTVKLRSKSDSCASCGSNPSVTRDSLPTFDYFAFTGQPSASDAPTSLNLVDPNHRITVAELVERMEKDPMHLVVDVRPRHQFDICSIPGSINAPMQEFGNHIDTIKGMIQQDGNAVPISVICRRGNQSQRALQELHGLGFTHAVDVIGGVQSWSSSIDPSFPLY</sequence>
<dbReference type="SUPFAM" id="SSF69572">
    <property type="entry name" value="Activating enzymes of the ubiquitin-like proteins"/>
    <property type="match status" value="1"/>
</dbReference>
<evidence type="ECO:0000256" key="7">
    <source>
        <dbReference type="ARBA" id="ARBA00022833"/>
    </source>
</evidence>
<dbReference type="GO" id="GO:0005524">
    <property type="term" value="F:ATP binding"/>
    <property type="evidence" value="ECO:0007669"/>
    <property type="project" value="UniProtKB-KW"/>
</dbReference>
<evidence type="ECO:0000256" key="9">
    <source>
        <dbReference type="ARBA" id="ARBA00023268"/>
    </source>
</evidence>
<comment type="subcellular location">
    <subcellularLocation>
        <location evidence="1">Cytoplasm</location>
        <location evidence="1">Cytosol</location>
    </subcellularLocation>
</comment>
<evidence type="ECO:0000256" key="11">
    <source>
        <dbReference type="SAM" id="MobiDB-lite"/>
    </source>
</evidence>
<dbReference type="UniPathway" id="UPA00988"/>
<keyword evidence="8 10" id="KW-0067">ATP-binding</keyword>
<keyword evidence="10" id="KW-0501">Molybdenum cofactor biosynthesis</keyword>
<dbReference type="FunFam" id="3.40.250.10:FF:000014">
    <property type="entry name" value="Adenylyltransferase and sulfurtransferase MOCS3"/>
    <property type="match status" value="1"/>
</dbReference>
<comment type="pathway">
    <text evidence="10">Cofactor biosynthesis; molybdopterin biosynthesis.</text>
</comment>
<feature type="binding site" evidence="10">
    <location>
        <position position="94"/>
    </location>
    <ligand>
        <name>ATP</name>
        <dbReference type="ChEBI" id="CHEBI:30616"/>
    </ligand>
</feature>
<protein>
    <recommendedName>
        <fullName evidence="10">Adenylyltransferase and sulfurtransferase MOCS3</fullName>
    </recommendedName>
    <alternativeName>
        <fullName evidence="10">Molybdenum cofactor synthesis protein 3</fullName>
    </alternativeName>
    <domain>
        <recommendedName>
            <fullName evidence="10">Molybdopterin-synthase adenylyltransferase</fullName>
            <ecNumber evidence="10">2.7.7.80</ecNumber>
        </recommendedName>
        <alternativeName>
            <fullName evidence="10">Adenylyltransferase MOCS3</fullName>
        </alternativeName>
        <alternativeName>
            <fullName evidence="10">Sulfur carrier protein MOCS2A adenylyltransferase</fullName>
        </alternativeName>
    </domain>
    <domain>
        <recommendedName>
            <fullName evidence="10">Molybdopterin-synthase sulfurtransferase</fullName>
            <ecNumber evidence="10">2.8.1.11</ecNumber>
        </recommendedName>
        <alternativeName>
            <fullName evidence="10">Sulfurtransferase MOCS3</fullName>
        </alternativeName>
        <alternativeName>
            <fullName evidence="10">Sulfur carrier protein MOCS2A sulfurtransferase</fullName>
        </alternativeName>
    </domain>
</protein>
<dbReference type="Gene3D" id="3.40.250.10">
    <property type="entry name" value="Rhodanese-like domain"/>
    <property type="match status" value="1"/>
</dbReference>
<feature type="binding site" evidence="10">
    <location>
        <position position="225"/>
    </location>
    <ligand>
        <name>Zn(2+)</name>
        <dbReference type="ChEBI" id="CHEBI:29105"/>
    </ligand>
</feature>
<dbReference type="InterPro" id="IPR028885">
    <property type="entry name" value="MOCS3/Uba4"/>
</dbReference>
<keyword evidence="2 10" id="KW-0963">Cytoplasm</keyword>
<evidence type="ECO:0000256" key="8">
    <source>
        <dbReference type="ARBA" id="ARBA00022840"/>
    </source>
</evidence>
<dbReference type="Gene3D" id="3.40.50.720">
    <property type="entry name" value="NAD(P)-binding Rossmann-like Domain"/>
    <property type="match status" value="1"/>
</dbReference>
<evidence type="ECO:0000256" key="5">
    <source>
        <dbReference type="ARBA" id="ARBA00022723"/>
    </source>
</evidence>
<dbReference type="GO" id="GO:0005829">
    <property type="term" value="C:cytosol"/>
    <property type="evidence" value="ECO:0007669"/>
    <property type="project" value="UniProtKB-SubCell"/>
</dbReference>
<evidence type="ECO:0000256" key="2">
    <source>
        <dbReference type="ARBA" id="ARBA00022490"/>
    </source>
</evidence>
<dbReference type="GO" id="GO:0006777">
    <property type="term" value="P:Mo-molybdopterin cofactor biosynthetic process"/>
    <property type="evidence" value="ECO:0007669"/>
    <property type="project" value="UniProtKB-UniRule"/>
</dbReference>
<dbReference type="AlphaFoldDB" id="A0A7S1GI59"/>
<dbReference type="InterPro" id="IPR036873">
    <property type="entry name" value="Rhodanese-like_dom_sf"/>
</dbReference>
<comment type="cofactor">
    <cofactor evidence="10">
        <name>Zn(2+)</name>
        <dbReference type="ChEBI" id="CHEBI:29105"/>
    </cofactor>
    <text evidence="10">Binds 1 zinc ion per subunit.</text>
</comment>
<comment type="similarity">
    <text evidence="10">In the N-terminal section; belongs to the HesA/MoeB/ThiF family. UBA4 subfamily.</text>
</comment>
<feature type="domain" description="Rhodanese" evidence="12">
    <location>
        <begin position="355"/>
        <end position="450"/>
    </location>
</feature>
<dbReference type="GO" id="GO:0042292">
    <property type="term" value="F:URM1 activating enzyme activity"/>
    <property type="evidence" value="ECO:0007669"/>
    <property type="project" value="TreeGrafter"/>
</dbReference>
<comment type="function">
    <text evidence="10">Plays a central role in 2-thiolation of mcm(5)S(2)U at tRNA wobble positions of cytosolic tRNA(Lys), tRNA(Glu) and tRNA(Gln). Also essential during biosynthesis of the molybdenum cofactor. Acts by mediating the C-terminal thiocarboxylation of sulfur carriers URM1 and MOCS2A. Its N-terminus first activates URM1 and MOCS2A as acyl-adenylates (-COAMP), then the persulfide sulfur on the catalytic cysteine is transferred to URM1 and MOCS2A to form thiocarboxylation (-COSH) of their C-terminus. The reaction probably involves hydrogen sulfide that is generated from the persulfide intermediate and that acts as nucleophile towards URM1 and MOCS2A. Subsequently, a transient disulfide bond is formed. Does not use thiosulfate as sulfur donor; NFS1 probably acting as a sulfur donor for thiocarboxylation reactions.</text>
</comment>
<dbReference type="InterPro" id="IPR000594">
    <property type="entry name" value="ThiF_NAD_FAD-bd"/>
</dbReference>
<dbReference type="GO" id="GO:0046872">
    <property type="term" value="F:metal ion binding"/>
    <property type="evidence" value="ECO:0007669"/>
    <property type="project" value="UniProtKB-KW"/>
</dbReference>
<comment type="pathway">
    <text evidence="10">tRNA modification; 5-methoxycarbonylmethyl-2-thiouridine-tRNA biosynthesis.</text>
</comment>
<dbReference type="EC" id="2.8.1.11" evidence="10"/>
<dbReference type="NCBIfam" id="NF004281">
    <property type="entry name" value="PRK05690.1"/>
    <property type="match status" value="1"/>
</dbReference>
<gene>
    <name evidence="10" type="primary">MOCS3</name>
    <name evidence="10" type="synonym">CNX5</name>
    <name evidence="10" type="synonym">UBA4</name>
    <name evidence="13" type="ORF">POKL1161_LOCUS1001</name>
</gene>